<evidence type="ECO:0000256" key="1">
    <source>
        <dbReference type="SAM" id="Coils"/>
    </source>
</evidence>
<protein>
    <recommendedName>
        <fullName evidence="4">NAB domain-containing protein</fullName>
    </recommendedName>
</protein>
<evidence type="ECO:0000313" key="2">
    <source>
        <dbReference type="EMBL" id="TYJ19610.1"/>
    </source>
</evidence>
<dbReference type="Proteomes" id="UP000323597">
    <property type="component" value="Chromosome A09"/>
</dbReference>
<dbReference type="GO" id="GO:0005200">
    <property type="term" value="F:structural constituent of cytoskeleton"/>
    <property type="evidence" value="ECO:0007669"/>
    <property type="project" value="TreeGrafter"/>
</dbReference>
<accession>A0A5D2Y0V9</accession>
<evidence type="ECO:0000313" key="3">
    <source>
        <dbReference type="Proteomes" id="UP000323597"/>
    </source>
</evidence>
<evidence type="ECO:0008006" key="4">
    <source>
        <dbReference type="Google" id="ProtNLM"/>
    </source>
</evidence>
<organism evidence="2 3">
    <name type="scientific">Gossypium mustelinum</name>
    <name type="common">Cotton</name>
    <name type="synonym">Gossypium caicoense</name>
    <dbReference type="NCBI Taxonomy" id="34275"/>
    <lineage>
        <taxon>Eukaryota</taxon>
        <taxon>Viridiplantae</taxon>
        <taxon>Streptophyta</taxon>
        <taxon>Embryophyta</taxon>
        <taxon>Tracheophyta</taxon>
        <taxon>Spermatophyta</taxon>
        <taxon>Magnoliopsida</taxon>
        <taxon>eudicotyledons</taxon>
        <taxon>Gunneridae</taxon>
        <taxon>Pentapetalae</taxon>
        <taxon>rosids</taxon>
        <taxon>malvids</taxon>
        <taxon>Malvales</taxon>
        <taxon>Malvaceae</taxon>
        <taxon>Malvoideae</taxon>
        <taxon>Gossypium</taxon>
    </lineage>
</organism>
<dbReference type="PANTHER" id="PTHR47357">
    <property type="entry name" value="COP1-INTERACTIVE PROTEIN 1"/>
    <property type="match status" value="1"/>
</dbReference>
<dbReference type="EMBL" id="CM017644">
    <property type="protein sequence ID" value="TYJ19610.1"/>
    <property type="molecule type" value="Genomic_DNA"/>
</dbReference>
<dbReference type="AlphaFoldDB" id="A0A5D2Y0V9"/>
<dbReference type="PANTHER" id="PTHR47357:SF4">
    <property type="entry name" value="MYOSIN HEAVY CHAIN-LIKE PROTEIN"/>
    <property type="match status" value="1"/>
</dbReference>
<feature type="coiled-coil region" evidence="1">
    <location>
        <begin position="338"/>
        <end position="424"/>
    </location>
</feature>
<feature type="coiled-coil region" evidence="1">
    <location>
        <begin position="60"/>
        <end position="126"/>
    </location>
</feature>
<gene>
    <name evidence="2" type="ORF">E1A91_A09G203100v1</name>
</gene>
<proteinExistence type="predicted"/>
<keyword evidence="1" id="KW-0175">Coiled coil</keyword>
<reference evidence="2 3" key="1">
    <citation type="submission" date="2019-07" db="EMBL/GenBank/DDBJ databases">
        <title>WGS assembly of Gossypium mustelinum.</title>
        <authorList>
            <person name="Chen Z.J."/>
            <person name="Sreedasyam A."/>
            <person name="Ando A."/>
            <person name="Song Q."/>
            <person name="De L."/>
            <person name="Hulse-Kemp A."/>
            <person name="Ding M."/>
            <person name="Ye W."/>
            <person name="Kirkbride R."/>
            <person name="Jenkins J."/>
            <person name="Plott C."/>
            <person name="Lovell J."/>
            <person name="Lin Y.-M."/>
            <person name="Vaughn R."/>
            <person name="Liu B."/>
            <person name="Li W."/>
            <person name="Simpson S."/>
            <person name="Scheffler B."/>
            <person name="Saski C."/>
            <person name="Grover C."/>
            <person name="Hu G."/>
            <person name="Conover J."/>
            <person name="Carlson J."/>
            <person name="Shu S."/>
            <person name="Boston L."/>
            <person name="Williams M."/>
            <person name="Peterson D."/>
            <person name="Mcgee K."/>
            <person name="Jones D."/>
            <person name="Wendel J."/>
            <person name="Stelly D."/>
            <person name="Grimwood J."/>
            <person name="Schmutz J."/>
        </authorList>
    </citation>
    <scope>NUCLEOTIDE SEQUENCE [LARGE SCALE GENOMIC DNA]</scope>
    <source>
        <strain evidence="2">1408120.09</strain>
    </source>
</reference>
<feature type="coiled-coil region" evidence="1">
    <location>
        <begin position="173"/>
        <end position="216"/>
    </location>
</feature>
<name>A0A5D2Y0V9_GOSMU</name>
<keyword evidence="3" id="KW-1185">Reference proteome</keyword>
<sequence>MFERMLKLAKRRNRGKKEPVLVGLVEYFHKQYQFLFSQYENLKRQEELLALDHLAALSKIQEIEIINKDLRKEADEKEKRLCDSETVHEGRITELEEQLIGLKNEVESLQFKKRDLEAQLDAKTAETKLQGETIKALYGQVSEVRDEATKFMKQHLIQVKTLKEELARKSGIEQVMAEEKEGLQMQVMELESEVDVELMQQKVEFMMMEKSELELRTADQKRIMKERQENTNNSMESNSKLARRLSTGTTFNINVHYENKDIYKTIKEKLEQDNAALEEKPATCEVEMRKSRDSMEANKKAFTESNLRLEHENGHLKEKLATCEVELRKSRDSMEAGKNSWTESISRLEHENGELKEKLASCEAELRELRDSMNASKNAMNESNSKLMQENGELGEKLSCEGKLSEEEEEKVKLLKAIADLLSRIGEMEKITKEKDEALLGREEEKRKAIRGLCLLIDYHRRCYDHLKEMVSGRTKKKT</sequence>
<dbReference type="GO" id="GO:0005856">
    <property type="term" value="C:cytoskeleton"/>
    <property type="evidence" value="ECO:0007669"/>
    <property type="project" value="TreeGrafter"/>
</dbReference>